<dbReference type="EMBL" id="BK002970">
    <property type="protein sequence ID" value="DAA03170.1"/>
    <property type="molecule type" value="Genomic_DNA"/>
</dbReference>
<gene>
    <name evidence="1" type="ORF">HDC16923</name>
</gene>
<reference evidence="1" key="1">
    <citation type="journal article" date="2003" name="Genome Biol.">
        <title>An integrated gene annotation and transcriptional profiling approach towards the full gene content of the Drosophila genome.</title>
        <authorList>
            <person name="Hild M."/>
            <person name="Beckmann B."/>
            <person name="Haas S.A."/>
            <person name="Koch B."/>
            <person name="Solovyev V."/>
            <person name="Busold C."/>
            <person name="Fellenberg K."/>
            <person name="Boutros M."/>
            <person name="Vingron M."/>
            <person name="Sauer F."/>
            <person name="Hoheisel J.D."/>
            <person name="Paro R."/>
        </authorList>
    </citation>
    <scope>NUCLEOTIDE SEQUENCE</scope>
</reference>
<proteinExistence type="predicted"/>
<dbReference type="AlphaFoldDB" id="Q6IIU6"/>
<accession>Q6IIU6</accession>
<name>Q6IIU6_DROME</name>
<sequence>MSNTLGFGYFERKRSPPADLARTGGASSPGFFRSLAVFCCPLPIHYWVGLLWHLVQVCFLSIISCVRVLHIGQPVTEAELENRRKTTNEKQAAPAVWTLATADPRKSIEINIRLHAELNGGNRCGLMVDLLHCNQNVSAEVDELKRGNGLCALKRASLCWPGLWTRLLLLWEKLRLLFFGVGPLEYRTHTHVGR</sequence>
<organism evidence="1">
    <name type="scientific">Drosophila melanogaster</name>
    <name type="common">Fruit fly</name>
    <dbReference type="NCBI Taxonomy" id="7227"/>
    <lineage>
        <taxon>Eukaryota</taxon>
        <taxon>Metazoa</taxon>
        <taxon>Ecdysozoa</taxon>
        <taxon>Arthropoda</taxon>
        <taxon>Hexapoda</taxon>
        <taxon>Insecta</taxon>
        <taxon>Pterygota</taxon>
        <taxon>Neoptera</taxon>
        <taxon>Endopterygota</taxon>
        <taxon>Diptera</taxon>
        <taxon>Brachycera</taxon>
        <taxon>Muscomorpha</taxon>
        <taxon>Ephydroidea</taxon>
        <taxon>Drosophilidae</taxon>
        <taxon>Drosophila</taxon>
        <taxon>Sophophora</taxon>
    </lineage>
</organism>
<evidence type="ECO:0000313" key="1">
    <source>
        <dbReference type="EMBL" id="DAA03170.1"/>
    </source>
</evidence>
<protein>
    <submittedName>
        <fullName evidence="1">HDC16923</fullName>
    </submittedName>
</protein>